<sequence>MFKCAGSESEASSSLQEPRGLHVLNNDRMRTMVFPIINHDEAGLAFNPPSLGVLGPQVNRLPATLCLWSSTREYANAIRLIRPLKCPAHQKAYMHLFTQRECRGKHVLSNGVGMNATLFDSTEDFEEWSILFTCSDYDYVVENRNPVIGAAQELIVRDGKEETVALKLLRKNTHYLSSLLRIVTPLTCPPELPRLATLLYEERGCNGSVEYMPTASSYPHYRSLFNWTVTPQRVKGWSLGFLCHREGPLTDKDWEMETEMELVVEGKGVWDAVVKVVQVEPEPGAAKKGDGGVTQTVESESKASADGEKGQEVTAQKVLQAREGSTL</sequence>
<dbReference type="OrthoDB" id="3545514at2759"/>
<gene>
    <name evidence="2" type="ORF">OCU04_005727</name>
</gene>
<feature type="compositionally biased region" description="Basic and acidic residues" evidence="1">
    <location>
        <begin position="299"/>
        <end position="311"/>
    </location>
</feature>
<comment type="caution">
    <text evidence="2">The sequence shown here is derived from an EMBL/GenBank/DDBJ whole genome shotgun (WGS) entry which is preliminary data.</text>
</comment>
<evidence type="ECO:0000256" key="1">
    <source>
        <dbReference type="SAM" id="MobiDB-lite"/>
    </source>
</evidence>
<dbReference type="Proteomes" id="UP001152300">
    <property type="component" value="Unassembled WGS sequence"/>
</dbReference>
<proteinExistence type="predicted"/>
<organism evidence="2 3">
    <name type="scientific">Sclerotinia nivalis</name>
    <dbReference type="NCBI Taxonomy" id="352851"/>
    <lineage>
        <taxon>Eukaryota</taxon>
        <taxon>Fungi</taxon>
        <taxon>Dikarya</taxon>
        <taxon>Ascomycota</taxon>
        <taxon>Pezizomycotina</taxon>
        <taxon>Leotiomycetes</taxon>
        <taxon>Helotiales</taxon>
        <taxon>Sclerotiniaceae</taxon>
        <taxon>Sclerotinia</taxon>
    </lineage>
</organism>
<accession>A0A9X0AQ47</accession>
<keyword evidence="3" id="KW-1185">Reference proteome</keyword>
<name>A0A9X0AQ47_9HELO</name>
<evidence type="ECO:0000313" key="2">
    <source>
        <dbReference type="EMBL" id="KAJ8066685.1"/>
    </source>
</evidence>
<dbReference type="EMBL" id="JAPEIS010000005">
    <property type="protein sequence ID" value="KAJ8066685.1"/>
    <property type="molecule type" value="Genomic_DNA"/>
</dbReference>
<protein>
    <submittedName>
        <fullName evidence="2">Uncharacterized protein</fullName>
    </submittedName>
</protein>
<feature type="region of interest" description="Disordered" evidence="1">
    <location>
        <begin position="282"/>
        <end position="327"/>
    </location>
</feature>
<evidence type="ECO:0000313" key="3">
    <source>
        <dbReference type="Proteomes" id="UP001152300"/>
    </source>
</evidence>
<dbReference type="AlphaFoldDB" id="A0A9X0AQ47"/>
<reference evidence="2" key="1">
    <citation type="submission" date="2022-11" db="EMBL/GenBank/DDBJ databases">
        <title>Genome Resource of Sclerotinia nivalis Strain SnTB1, a Plant Pathogen Isolated from American Ginseng.</title>
        <authorList>
            <person name="Fan S."/>
        </authorList>
    </citation>
    <scope>NUCLEOTIDE SEQUENCE</scope>
    <source>
        <strain evidence="2">SnTB1</strain>
    </source>
</reference>